<feature type="domain" description="DDE-1" evidence="1">
    <location>
        <begin position="15"/>
        <end position="178"/>
    </location>
</feature>
<dbReference type="InterPro" id="IPR004875">
    <property type="entry name" value="DDE_SF_endonuclease_dom"/>
</dbReference>
<dbReference type="Ensembl" id="ENSEBUT00000002834.1">
    <property type="protein sequence ID" value="ENSEBUP00000002479.1"/>
    <property type="gene ID" value="ENSEBUG00000001923.1"/>
</dbReference>
<dbReference type="OMA" id="KRPRAFH"/>
<dbReference type="GO" id="GO:0003677">
    <property type="term" value="F:DNA binding"/>
    <property type="evidence" value="ECO:0007669"/>
    <property type="project" value="TreeGrafter"/>
</dbReference>
<evidence type="ECO:0000313" key="3">
    <source>
        <dbReference type="Proteomes" id="UP000694388"/>
    </source>
</evidence>
<dbReference type="Proteomes" id="UP000694388">
    <property type="component" value="Unplaced"/>
</dbReference>
<evidence type="ECO:0000259" key="1">
    <source>
        <dbReference type="Pfam" id="PF03184"/>
    </source>
</evidence>
<reference evidence="2" key="1">
    <citation type="submission" date="2025-08" db="UniProtKB">
        <authorList>
            <consortium name="Ensembl"/>
        </authorList>
    </citation>
    <scope>IDENTIFICATION</scope>
</reference>
<organism evidence="2 3">
    <name type="scientific">Eptatretus burgeri</name>
    <name type="common">Inshore hagfish</name>
    <dbReference type="NCBI Taxonomy" id="7764"/>
    <lineage>
        <taxon>Eukaryota</taxon>
        <taxon>Metazoa</taxon>
        <taxon>Chordata</taxon>
        <taxon>Craniata</taxon>
        <taxon>Vertebrata</taxon>
        <taxon>Cyclostomata</taxon>
        <taxon>Myxini</taxon>
        <taxon>Myxiniformes</taxon>
        <taxon>Myxinidae</taxon>
        <taxon>Eptatretinae</taxon>
        <taxon>Eptatretus</taxon>
    </lineage>
</organism>
<dbReference type="InterPro" id="IPR050863">
    <property type="entry name" value="CenT-Element_Derived"/>
</dbReference>
<dbReference type="GeneTree" id="ENSGT00940000164756"/>
<sequence length="330" mass="37977">MAFRGERCTGGKKSKQRITLLVGANMSGSEKFPLLVIGNSKKPRAFKNKEIPVKYKANSKAWMTAELFEEMLRAWDGRLGQQGRRVLVCLDNFSGHPPELELNNIQLVFFPPNTTANSQPMDQGIIENLKRHYKKLLLCRRLEAIDEGKEFKFTLLDALHVARRAWEQVGKSTIRNCFAKAKFIEEEIQTEPQDAELPDIWEALPAEEKMHENEEIELSDFLEADERLATGGYFTLEEIAEEILCSEEPVESEDDEVTVEEEIVPFEEAQRACSTVRKFMQQRSGKPGVMQACDRLDNEMHEIRRKKMRQPTILESFVCREFLAMPYVSV</sequence>
<dbReference type="PANTHER" id="PTHR19303:SF73">
    <property type="entry name" value="PROTEIN PDC2"/>
    <property type="match status" value="1"/>
</dbReference>
<evidence type="ECO:0000313" key="2">
    <source>
        <dbReference type="Ensembl" id="ENSEBUP00000002479.1"/>
    </source>
</evidence>
<protein>
    <recommendedName>
        <fullName evidence="1">DDE-1 domain-containing protein</fullName>
    </recommendedName>
</protein>
<dbReference type="GO" id="GO:0005634">
    <property type="term" value="C:nucleus"/>
    <property type="evidence" value="ECO:0007669"/>
    <property type="project" value="TreeGrafter"/>
</dbReference>
<keyword evidence="3" id="KW-1185">Reference proteome</keyword>
<dbReference type="Pfam" id="PF03184">
    <property type="entry name" value="DDE_1"/>
    <property type="match status" value="1"/>
</dbReference>
<name>A0A8C4ND16_EPTBU</name>
<accession>A0A8C4ND16</accession>
<dbReference type="PANTHER" id="PTHR19303">
    <property type="entry name" value="TRANSPOSON"/>
    <property type="match status" value="1"/>
</dbReference>
<proteinExistence type="predicted"/>
<reference evidence="2" key="2">
    <citation type="submission" date="2025-09" db="UniProtKB">
        <authorList>
            <consortium name="Ensembl"/>
        </authorList>
    </citation>
    <scope>IDENTIFICATION</scope>
</reference>
<dbReference type="AlphaFoldDB" id="A0A8C4ND16"/>